<evidence type="ECO:0000313" key="2">
    <source>
        <dbReference type="Proteomes" id="UP000593578"/>
    </source>
</evidence>
<dbReference type="Pfam" id="PF03357">
    <property type="entry name" value="Snf7"/>
    <property type="match status" value="1"/>
</dbReference>
<protein>
    <submittedName>
        <fullName evidence="1">Uncharacterized protein</fullName>
    </submittedName>
</protein>
<dbReference type="PANTHER" id="PTHR10476">
    <property type="entry name" value="CHARGED MULTIVESICULAR BODY PROTEIN"/>
    <property type="match status" value="1"/>
</dbReference>
<sequence>MDFVLDVQREEKSVQKAIREAAKRNDMGSAKALAKEIVMSRKAVNRLYENKAQLNSISMHLGESVGMTTYAFMRYVYSKTLLYPYA</sequence>
<reference evidence="1 2" key="1">
    <citation type="journal article" date="2019" name="Genome Biol. Evol.">
        <title>Insights into the evolution of the New World diploid cottons (Gossypium, subgenus Houzingenia) based on genome sequencing.</title>
        <authorList>
            <person name="Grover C.E."/>
            <person name="Arick M.A. 2nd"/>
            <person name="Thrash A."/>
            <person name="Conover J.L."/>
            <person name="Sanders W.S."/>
            <person name="Peterson D.G."/>
            <person name="Frelichowski J.E."/>
            <person name="Scheffler J.A."/>
            <person name="Scheffler B.E."/>
            <person name="Wendel J.F."/>
        </authorList>
    </citation>
    <scope>NUCLEOTIDE SEQUENCE [LARGE SCALE GENOMIC DNA]</scope>
    <source>
        <strain evidence="1">8</strain>
        <tissue evidence="1">Leaf</tissue>
    </source>
</reference>
<gene>
    <name evidence="1" type="ORF">Gorai_003903</name>
</gene>
<accession>A0A7J8QHD0</accession>
<name>A0A7J8QHD0_GOSRA</name>
<dbReference type="GO" id="GO:0007034">
    <property type="term" value="P:vacuolar transport"/>
    <property type="evidence" value="ECO:0007669"/>
    <property type="project" value="InterPro"/>
</dbReference>
<dbReference type="EMBL" id="JABEZZ010000012">
    <property type="protein sequence ID" value="MBA0600703.1"/>
    <property type="molecule type" value="Genomic_DNA"/>
</dbReference>
<dbReference type="Gene3D" id="6.10.140.1230">
    <property type="match status" value="1"/>
</dbReference>
<comment type="caution">
    <text evidence="1">The sequence shown here is derived from an EMBL/GenBank/DDBJ whole genome shotgun (WGS) entry which is preliminary data.</text>
</comment>
<evidence type="ECO:0000313" key="1">
    <source>
        <dbReference type="EMBL" id="MBA0600703.1"/>
    </source>
</evidence>
<dbReference type="InterPro" id="IPR005024">
    <property type="entry name" value="Snf7_fam"/>
</dbReference>
<proteinExistence type="predicted"/>
<dbReference type="Proteomes" id="UP000593578">
    <property type="component" value="Unassembled WGS sequence"/>
</dbReference>
<dbReference type="AlphaFoldDB" id="A0A7J8QHD0"/>
<organism evidence="1 2">
    <name type="scientific">Gossypium raimondii</name>
    <name type="common">Peruvian cotton</name>
    <name type="synonym">Gossypium klotzschianum subsp. raimondii</name>
    <dbReference type="NCBI Taxonomy" id="29730"/>
    <lineage>
        <taxon>Eukaryota</taxon>
        <taxon>Viridiplantae</taxon>
        <taxon>Streptophyta</taxon>
        <taxon>Embryophyta</taxon>
        <taxon>Tracheophyta</taxon>
        <taxon>Spermatophyta</taxon>
        <taxon>Magnoliopsida</taxon>
        <taxon>eudicotyledons</taxon>
        <taxon>Gunneridae</taxon>
        <taxon>Pentapetalae</taxon>
        <taxon>rosids</taxon>
        <taxon>malvids</taxon>
        <taxon>Malvales</taxon>
        <taxon>Malvaceae</taxon>
        <taxon>Malvoideae</taxon>
        <taxon>Gossypium</taxon>
    </lineage>
</organism>